<dbReference type="InterPro" id="IPR013216">
    <property type="entry name" value="Methyltransf_11"/>
</dbReference>
<dbReference type="GO" id="GO:0008168">
    <property type="term" value="F:methyltransferase activity"/>
    <property type="evidence" value="ECO:0007669"/>
    <property type="project" value="UniProtKB-KW"/>
</dbReference>
<evidence type="ECO:0000313" key="3">
    <source>
        <dbReference type="Proteomes" id="UP001596356"/>
    </source>
</evidence>
<dbReference type="Gene3D" id="3.40.50.150">
    <property type="entry name" value="Vaccinia Virus protein VP39"/>
    <property type="match status" value="1"/>
</dbReference>
<dbReference type="EMBL" id="JBHSWJ010000002">
    <property type="protein sequence ID" value="MFC6714202.1"/>
    <property type="molecule type" value="Genomic_DNA"/>
</dbReference>
<dbReference type="GO" id="GO:0032259">
    <property type="term" value="P:methylation"/>
    <property type="evidence" value="ECO:0007669"/>
    <property type="project" value="UniProtKB-KW"/>
</dbReference>
<evidence type="ECO:0000259" key="1">
    <source>
        <dbReference type="Pfam" id="PF08241"/>
    </source>
</evidence>
<organism evidence="2 3">
    <name type="scientific">Branchiibius cervicis</name>
    <dbReference type="NCBI Taxonomy" id="908252"/>
    <lineage>
        <taxon>Bacteria</taxon>
        <taxon>Bacillati</taxon>
        <taxon>Actinomycetota</taxon>
        <taxon>Actinomycetes</taxon>
        <taxon>Micrococcales</taxon>
        <taxon>Dermacoccaceae</taxon>
        <taxon>Branchiibius</taxon>
    </lineage>
</organism>
<sequence>MGFYDRHVLPRLVDLTCGSAALFPIRQWACEGLSGDVVELGFGSGRNVGAYPGAVSSVAAIEPSDTAWTLAADRVASASIDITRSGLDGERIPFADNTFDAALSTFTLCTIPDPRAAVDEVIRVVKDGGSLHFLEHGLAPDEHVRRWQRRLDPIERRVAGGCHLTRDVTRELTDAGLTITSIKQFYGARPKSLGFLSVGVARVG</sequence>
<keyword evidence="2" id="KW-0808">Transferase</keyword>
<reference evidence="3" key="1">
    <citation type="journal article" date="2019" name="Int. J. Syst. Evol. Microbiol.">
        <title>The Global Catalogue of Microorganisms (GCM) 10K type strain sequencing project: providing services to taxonomists for standard genome sequencing and annotation.</title>
        <authorList>
            <consortium name="The Broad Institute Genomics Platform"/>
            <consortium name="The Broad Institute Genome Sequencing Center for Infectious Disease"/>
            <person name="Wu L."/>
            <person name="Ma J."/>
        </authorList>
    </citation>
    <scope>NUCLEOTIDE SEQUENCE [LARGE SCALE GENOMIC DNA]</scope>
    <source>
        <strain evidence="3">NBRC 106593</strain>
    </source>
</reference>
<name>A0ABW2ASY1_9MICO</name>
<dbReference type="Pfam" id="PF08241">
    <property type="entry name" value="Methyltransf_11"/>
    <property type="match status" value="1"/>
</dbReference>
<dbReference type="InterPro" id="IPR052356">
    <property type="entry name" value="Thiol_S-MT"/>
</dbReference>
<dbReference type="RefSeq" id="WP_377822514.1">
    <property type="nucleotide sequence ID" value="NZ_JBHSWJ010000002.1"/>
</dbReference>
<feature type="domain" description="Methyltransferase type 11" evidence="1">
    <location>
        <begin position="39"/>
        <end position="132"/>
    </location>
</feature>
<dbReference type="SUPFAM" id="SSF53335">
    <property type="entry name" value="S-adenosyl-L-methionine-dependent methyltransferases"/>
    <property type="match status" value="1"/>
</dbReference>
<protein>
    <submittedName>
        <fullName evidence="2">Class I SAM-dependent methyltransferase</fullName>
        <ecNumber evidence="2">2.1.1.-</ecNumber>
    </submittedName>
</protein>
<dbReference type="Proteomes" id="UP001596356">
    <property type="component" value="Unassembled WGS sequence"/>
</dbReference>
<accession>A0ABW2ASY1</accession>
<dbReference type="InterPro" id="IPR029063">
    <property type="entry name" value="SAM-dependent_MTases_sf"/>
</dbReference>
<dbReference type="CDD" id="cd02440">
    <property type="entry name" value="AdoMet_MTases"/>
    <property type="match status" value="1"/>
</dbReference>
<proteinExistence type="predicted"/>
<dbReference type="PANTHER" id="PTHR45036:SF1">
    <property type="entry name" value="METHYLTRANSFERASE LIKE 7A"/>
    <property type="match status" value="1"/>
</dbReference>
<comment type="caution">
    <text evidence="2">The sequence shown here is derived from an EMBL/GenBank/DDBJ whole genome shotgun (WGS) entry which is preliminary data.</text>
</comment>
<keyword evidence="3" id="KW-1185">Reference proteome</keyword>
<dbReference type="PANTHER" id="PTHR45036">
    <property type="entry name" value="METHYLTRANSFERASE LIKE 7B"/>
    <property type="match status" value="1"/>
</dbReference>
<evidence type="ECO:0000313" key="2">
    <source>
        <dbReference type="EMBL" id="MFC6714202.1"/>
    </source>
</evidence>
<keyword evidence="2" id="KW-0489">Methyltransferase</keyword>
<gene>
    <name evidence="2" type="ORF">ACFQBT_10415</name>
</gene>
<dbReference type="EC" id="2.1.1.-" evidence="2"/>